<sequence>MRQTLERQRAAFLEHGPPSYRERRAKLEALAAMLFDNQDRFVEAVSADFGNRAAGETLRLELLPSLMAVRHTIRHLRSWMRPDRRRSHWATWPSRARIEFQPLGVIGIISPWNYPIYLATGPLTGALAAGNRAMIKPSELTPETSALIAELIAKTYDAAEVSVTTGGPDVARAFSSLPFDHLLFTGSTAIGRHVMRAASENLVPVTLELGGKSPTFIGRNFPIRSGLGGLLTGKLFNAGQTCVAPDYILVHESRVDELVAQLRTDVAAMYARMADNPEYTAIINERHRERLVGALEDARQKGATTLEINPGDEAPERFAETGKLPLTLLLDVNDDMSVMQDEIFGPLLPIKTYSTLDEAIEYVNGKPRPLVAYVFSHDNSEIRAVGRRVVSGALSTNATATHVAQDDIPFGGVGASGIGHYHAREGFRTFSHQKAVYQQLRPNLMHLIAPPYEGAIKEKLLEFLLRFG</sequence>
<evidence type="ECO:0000256" key="6">
    <source>
        <dbReference type="PROSITE-ProRule" id="PRU10007"/>
    </source>
</evidence>
<proteinExistence type="inferred from homology"/>
<dbReference type="InterPro" id="IPR015590">
    <property type="entry name" value="Aldehyde_DH_dom"/>
</dbReference>
<dbReference type="InterPro" id="IPR016160">
    <property type="entry name" value="Ald_DH_CS_CYS"/>
</dbReference>
<evidence type="ECO:0000256" key="7">
    <source>
        <dbReference type="RuleBase" id="RU003345"/>
    </source>
</evidence>
<reference evidence="9 10" key="1">
    <citation type="submission" date="2007-06" db="EMBL/GenBank/DDBJ databases">
        <authorList>
            <person name="Shimkets L."/>
            <person name="Ferriera S."/>
            <person name="Johnson J."/>
            <person name="Kravitz S."/>
            <person name="Beeson K."/>
            <person name="Sutton G."/>
            <person name="Rogers Y.-H."/>
            <person name="Friedman R."/>
            <person name="Frazier M."/>
            <person name="Venter J.C."/>
        </authorList>
    </citation>
    <scope>NUCLEOTIDE SEQUENCE [LARGE SCALE GENOMIC DNA]</scope>
    <source>
        <strain evidence="9 10">SIR-1</strain>
    </source>
</reference>
<keyword evidence="2 4" id="KW-0560">Oxidoreductase</keyword>
<dbReference type="Gene3D" id="3.40.605.10">
    <property type="entry name" value="Aldehyde Dehydrogenase, Chain A, domain 1"/>
    <property type="match status" value="1"/>
</dbReference>
<name>A6G6E4_9BACT</name>
<evidence type="ECO:0000256" key="1">
    <source>
        <dbReference type="ARBA" id="ARBA00009986"/>
    </source>
</evidence>
<organism evidence="9 10">
    <name type="scientific">Plesiocystis pacifica SIR-1</name>
    <dbReference type="NCBI Taxonomy" id="391625"/>
    <lineage>
        <taxon>Bacteria</taxon>
        <taxon>Pseudomonadati</taxon>
        <taxon>Myxococcota</taxon>
        <taxon>Polyangia</taxon>
        <taxon>Nannocystales</taxon>
        <taxon>Nannocystaceae</taxon>
        <taxon>Plesiocystis</taxon>
    </lineage>
</organism>
<comment type="caution">
    <text evidence="9">The sequence shown here is derived from an EMBL/GenBank/DDBJ whole genome shotgun (WGS) entry which is preliminary data.</text>
</comment>
<evidence type="ECO:0000256" key="5">
    <source>
        <dbReference type="PIRSR" id="PIRSR036492-1"/>
    </source>
</evidence>
<dbReference type="PANTHER" id="PTHR43570">
    <property type="entry name" value="ALDEHYDE DEHYDROGENASE"/>
    <property type="match status" value="1"/>
</dbReference>
<dbReference type="GO" id="GO:0005737">
    <property type="term" value="C:cytoplasm"/>
    <property type="evidence" value="ECO:0007669"/>
    <property type="project" value="TreeGrafter"/>
</dbReference>
<feature type="active site" evidence="5 6">
    <location>
        <position position="208"/>
    </location>
</feature>
<dbReference type="GO" id="GO:0004029">
    <property type="term" value="F:aldehyde dehydrogenase (NAD+) activity"/>
    <property type="evidence" value="ECO:0007669"/>
    <property type="project" value="TreeGrafter"/>
</dbReference>
<dbReference type="AlphaFoldDB" id="A6G6E4"/>
<evidence type="ECO:0000256" key="3">
    <source>
        <dbReference type="ARBA" id="ARBA00023027"/>
    </source>
</evidence>
<dbReference type="PROSITE" id="PS00070">
    <property type="entry name" value="ALDEHYDE_DEHYDR_CYS"/>
    <property type="match status" value="1"/>
</dbReference>
<evidence type="ECO:0000256" key="4">
    <source>
        <dbReference type="PIRNR" id="PIRNR036492"/>
    </source>
</evidence>
<evidence type="ECO:0000256" key="2">
    <source>
        <dbReference type="ARBA" id="ARBA00023002"/>
    </source>
</evidence>
<gene>
    <name evidence="9" type="ORF">PPSIR1_15085</name>
</gene>
<evidence type="ECO:0000259" key="8">
    <source>
        <dbReference type="Pfam" id="PF00171"/>
    </source>
</evidence>
<dbReference type="InterPro" id="IPR016161">
    <property type="entry name" value="Ald_DH/histidinol_DH"/>
</dbReference>
<feature type="active site" evidence="5">
    <location>
        <position position="242"/>
    </location>
</feature>
<dbReference type="PANTHER" id="PTHR43570:SF20">
    <property type="entry name" value="ALDEHYDE DEHYDROGENASE ALDX-RELATED"/>
    <property type="match status" value="1"/>
</dbReference>
<dbReference type="EMBL" id="ABCS01000029">
    <property type="protein sequence ID" value="EDM78573.1"/>
    <property type="molecule type" value="Genomic_DNA"/>
</dbReference>
<dbReference type="InterPro" id="IPR012394">
    <property type="entry name" value="Aldehyde_DH_NAD(P)"/>
</dbReference>
<evidence type="ECO:0000313" key="10">
    <source>
        <dbReference type="Proteomes" id="UP000005801"/>
    </source>
</evidence>
<dbReference type="CDD" id="cd07133">
    <property type="entry name" value="ALDH_CALDH_CalB"/>
    <property type="match status" value="1"/>
</dbReference>
<feature type="domain" description="Aldehyde dehydrogenase" evidence="8">
    <location>
        <begin position="9"/>
        <end position="436"/>
    </location>
</feature>
<dbReference type="GO" id="GO:0006081">
    <property type="term" value="P:aldehyde metabolic process"/>
    <property type="evidence" value="ECO:0007669"/>
    <property type="project" value="InterPro"/>
</dbReference>
<keyword evidence="10" id="KW-1185">Reference proteome</keyword>
<dbReference type="InterPro" id="IPR016162">
    <property type="entry name" value="Ald_DH_N"/>
</dbReference>
<comment type="similarity">
    <text evidence="1 4 7">Belongs to the aldehyde dehydrogenase family.</text>
</comment>
<accession>A6G6E4</accession>
<dbReference type="SUPFAM" id="SSF53720">
    <property type="entry name" value="ALDH-like"/>
    <property type="match status" value="1"/>
</dbReference>
<dbReference type="Pfam" id="PF00171">
    <property type="entry name" value="Aldedh"/>
    <property type="match status" value="1"/>
</dbReference>
<protein>
    <recommendedName>
        <fullName evidence="4">Aldehyde dehydrogenase</fullName>
    </recommendedName>
</protein>
<dbReference type="InterPro" id="IPR016163">
    <property type="entry name" value="Ald_DH_C"/>
</dbReference>
<dbReference type="Gene3D" id="3.40.309.10">
    <property type="entry name" value="Aldehyde Dehydrogenase, Chain A, domain 2"/>
    <property type="match status" value="1"/>
</dbReference>
<dbReference type="PIRSF" id="PIRSF036492">
    <property type="entry name" value="ALDH"/>
    <property type="match status" value="1"/>
</dbReference>
<dbReference type="STRING" id="391625.PPSIR1_15085"/>
<dbReference type="eggNOG" id="COG1012">
    <property type="taxonomic scope" value="Bacteria"/>
</dbReference>
<dbReference type="PROSITE" id="PS00687">
    <property type="entry name" value="ALDEHYDE_DEHYDR_GLU"/>
    <property type="match status" value="1"/>
</dbReference>
<dbReference type="Proteomes" id="UP000005801">
    <property type="component" value="Unassembled WGS sequence"/>
</dbReference>
<evidence type="ECO:0000313" key="9">
    <source>
        <dbReference type="EMBL" id="EDM78573.1"/>
    </source>
</evidence>
<keyword evidence="3" id="KW-0520">NAD</keyword>
<dbReference type="InterPro" id="IPR029510">
    <property type="entry name" value="Ald_DH_CS_GLU"/>
</dbReference>